<evidence type="ECO:0000256" key="6">
    <source>
        <dbReference type="ARBA" id="ARBA00023204"/>
    </source>
</evidence>
<keyword evidence="11" id="KW-1185">Reference proteome</keyword>
<dbReference type="InterPro" id="IPR037278">
    <property type="entry name" value="ARFGAP/RecO"/>
</dbReference>
<keyword evidence="5 8" id="KW-0233">DNA recombination</keyword>
<dbReference type="Pfam" id="PF02565">
    <property type="entry name" value="RecO_C"/>
    <property type="match status" value="1"/>
</dbReference>
<evidence type="ECO:0000313" key="11">
    <source>
        <dbReference type="Proteomes" id="UP000028073"/>
    </source>
</evidence>
<dbReference type="InterPro" id="IPR022572">
    <property type="entry name" value="DNA_rep/recomb_RecO_N"/>
</dbReference>
<evidence type="ECO:0000256" key="4">
    <source>
        <dbReference type="ARBA" id="ARBA00022763"/>
    </source>
</evidence>
<dbReference type="SUPFAM" id="SSF57863">
    <property type="entry name" value="ArfGap/RecO-like zinc finger"/>
    <property type="match status" value="1"/>
</dbReference>
<dbReference type="Proteomes" id="UP000028073">
    <property type="component" value="Unassembled WGS sequence"/>
</dbReference>
<name>A0A081NHP0_9GAMM</name>
<accession>A0A081NHP0</accession>
<sequence length="229" mass="26221">MLHSRPYKERSVIAEFLVKDHGRIAMVIRGVRQAKSRSSAVQPFTRVYVSWRGRSELKTLNSFETAAAIHLKGKSLYCGFYLNELLMRSVLPGQHIEGLYDLYSVVLEQLSSDAPVQPLLRVFELELLEMTGYAPSFTSDAVSGARIQSDRLYEFKAGMGFLPVMTPRERDRSRYFSGDLLLSLAERRFDNVQYFPGFKRLTRLAMAPLLGEKPLKSRELFRTREKSVS</sequence>
<dbReference type="eggNOG" id="COG1381">
    <property type="taxonomic scope" value="Bacteria"/>
</dbReference>
<comment type="similarity">
    <text evidence="2 8">Belongs to the RecO family.</text>
</comment>
<dbReference type="InterPro" id="IPR042242">
    <property type="entry name" value="RecO_C"/>
</dbReference>
<reference evidence="10 11" key="1">
    <citation type="submission" date="2014-06" db="EMBL/GenBank/DDBJ databases">
        <title>Whole Genome Sequences of Three Symbiotic Endozoicomonas Bacteria.</title>
        <authorList>
            <person name="Neave M.J."/>
            <person name="Apprill A."/>
            <person name="Voolstra C.R."/>
        </authorList>
    </citation>
    <scope>NUCLEOTIDE SEQUENCE [LARGE SCALE GENOMIC DNA]</scope>
    <source>
        <strain evidence="10 11">DSM 25634</strain>
    </source>
</reference>
<dbReference type="GO" id="GO:0006302">
    <property type="term" value="P:double-strand break repair"/>
    <property type="evidence" value="ECO:0007669"/>
    <property type="project" value="TreeGrafter"/>
</dbReference>
<gene>
    <name evidence="8" type="primary">recO</name>
    <name evidence="10" type="ORF">GZ78_10125</name>
</gene>
<comment type="function">
    <text evidence="1 8">Involved in DNA repair and RecF pathway recombination.</text>
</comment>
<keyword evidence="6 8" id="KW-0234">DNA repair</keyword>
<dbReference type="GO" id="GO:0043590">
    <property type="term" value="C:bacterial nucleoid"/>
    <property type="evidence" value="ECO:0007669"/>
    <property type="project" value="TreeGrafter"/>
</dbReference>
<dbReference type="HAMAP" id="MF_00201">
    <property type="entry name" value="RecO"/>
    <property type="match status" value="1"/>
</dbReference>
<dbReference type="AlphaFoldDB" id="A0A081NHP0"/>
<dbReference type="Gene3D" id="1.20.1440.120">
    <property type="entry name" value="Recombination protein O, C-terminal domain"/>
    <property type="match status" value="1"/>
</dbReference>
<dbReference type="PANTHER" id="PTHR33991">
    <property type="entry name" value="DNA REPAIR PROTEIN RECO"/>
    <property type="match status" value="1"/>
</dbReference>
<dbReference type="InterPro" id="IPR003717">
    <property type="entry name" value="RecO"/>
</dbReference>
<dbReference type="EMBL" id="JOKH01000002">
    <property type="protein sequence ID" value="KEQ17963.1"/>
    <property type="molecule type" value="Genomic_DNA"/>
</dbReference>
<keyword evidence="4 8" id="KW-0227">DNA damage</keyword>
<dbReference type="NCBIfam" id="TIGR00613">
    <property type="entry name" value="reco"/>
    <property type="match status" value="1"/>
</dbReference>
<dbReference type="Pfam" id="PF11967">
    <property type="entry name" value="RecO_N"/>
    <property type="match status" value="1"/>
</dbReference>
<evidence type="ECO:0000256" key="5">
    <source>
        <dbReference type="ARBA" id="ARBA00023172"/>
    </source>
</evidence>
<dbReference type="InterPro" id="IPR012340">
    <property type="entry name" value="NA-bd_OB-fold"/>
</dbReference>
<evidence type="ECO:0000256" key="3">
    <source>
        <dbReference type="ARBA" id="ARBA00021310"/>
    </source>
</evidence>
<dbReference type="Gene3D" id="2.40.50.140">
    <property type="entry name" value="Nucleic acid-binding proteins"/>
    <property type="match status" value="1"/>
</dbReference>
<evidence type="ECO:0000256" key="7">
    <source>
        <dbReference type="ARBA" id="ARBA00033409"/>
    </source>
</evidence>
<evidence type="ECO:0000256" key="8">
    <source>
        <dbReference type="HAMAP-Rule" id="MF_00201"/>
    </source>
</evidence>
<dbReference type="GO" id="GO:0006310">
    <property type="term" value="P:DNA recombination"/>
    <property type="evidence" value="ECO:0007669"/>
    <property type="project" value="UniProtKB-UniRule"/>
</dbReference>
<dbReference type="PANTHER" id="PTHR33991:SF1">
    <property type="entry name" value="DNA REPAIR PROTEIN RECO"/>
    <property type="match status" value="1"/>
</dbReference>
<organism evidence="10 11">
    <name type="scientific">Endozoicomonas numazuensis</name>
    <dbReference type="NCBI Taxonomy" id="1137799"/>
    <lineage>
        <taxon>Bacteria</taxon>
        <taxon>Pseudomonadati</taxon>
        <taxon>Pseudomonadota</taxon>
        <taxon>Gammaproteobacteria</taxon>
        <taxon>Oceanospirillales</taxon>
        <taxon>Endozoicomonadaceae</taxon>
        <taxon>Endozoicomonas</taxon>
    </lineage>
</organism>
<proteinExistence type="inferred from homology"/>
<dbReference type="STRING" id="1137799.GZ78_10125"/>
<feature type="domain" description="DNA replication/recombination mediator RecO N-terminal" evidence="9">
    <location>
        <begin position="1"/>
        <end position="66"/>
    </location>
</feature>
<evidence type="ECO:0000313" key="10">
    <source>
        <dbReference type="EMBL" id="KEQ17963.1"/>
    </source>
</evidence>
<protein>
    <recommendedName>
        <fullName evidence="3 8">DNA repair protein RecO</fullName>
    </recommendedName>
    <alternativeName>
        <fullName evidence="7 8">Recombination protein O</fullName>
    </alternativeName>
</protein>
<evidence type="ECO:0000259" key="9">
    <source>
        <dbReference type="Pfam" id="PF11967"/>
    </source>
</evidence>
<evidence type="ECO:0000256" key="1">
    <source>
        <dbReference type="ARBA" id="ARBA00003065"/>
    </source>
</evidence>
<comment type="caution">
    <text evidence="10">The sequence shown here is derived from an EMBL/GenBank/DDBJ whole genome shotgun (WGS) entry which is preliminary data.</text>
</comment>
<evidence type="ECO:0000256" key="2">
    <source>
        <dbReference type="ARBA" id="ARBA00007452"/>
    </source>
</evidence>
<dbReference type="SUPFAM" id="SSF50249">
    <property type="entry name" value="Nucleic acid-binding proteins"/>
    <property type="match status" value="1"/>
</dbReference>